<keyword evidence="13" id="KW-1185">Reference proteome</keyword>
<evidence type="ECO:0000256" key="6">
    <source>
        <dbReference type="ARBA" id="ARBA00023136"/>
    </source>
</evidence>
<comment type="similarity">
    <text evidence="2">Belongs to the CSC1 (TC 1.A.17) family.</text>
</comment>
<comment type="subcellular location">
    <subcellularLocation>
        <location evidence="1">Membrane</location>
        <topology evidence="1">Multi-pass membrane protein</topology>
    </subcellularLocation>
</comment>
<name>A0A835BLU5_9POAL</name>
<evidence type="ECO:0000256" key="5">
    <source>
        <dbReference type="ARBA" id="ARBA00022989"/>
    </source>
</evidence>
<evidence type="ECO:0000313" key="13">
    <source>
        <dbReference type="Proteomes" id="UP000636709"/>
    </source>
</evidence>
<feature type="transmembrane region" description="Helical" evidence="8">
    <location>
        <begin position="437"/>
        <end position="460"/>
    </location>
</feature>
<dbReference type="GO" id="GO:0005886">
    <property type="term" value="C:plasma membrane"/>
    <property type="evidence" value="ECO:0007669"/>
    <property type="project" value="TreeGrafter"/>
</dbReference>
<proteinExistence type="inferred from homology"/>
<feature type="transmembrane region" description="Helical" evidence="8">
    <location>
        <begin position="532"/>
        <end position="564"/>
    </location>
</feature>
<feature type="domain" description="CSC1/OSCA1-like cytosolic" evidence="11">
    <location>
        <begin position="174"/>
        <end position="328"/>
    </location>
</feature>
<reference evidence="12" key="1">
    <citation type="submission" date="2020-07" db="EMBL/GenBank/DDBJ databases">
        <title>Genome sequence and genetic diversity analysis of an under-domesticated orphan crop, white fonio (Digitaria exilis).</title>
        <authorList>
            <person name="Bennetzen J.L."/>
            <person name="Chen S."/>
            <person name="Ma X."/>
            <person name="Wang X."/>
            <person name="Yssel A.E.J."/>
            <person name="Chaluvadi S.R."/>
            <person name="Johnson M."/>
            <person name="Gangashetty P."/>
            <person name="Hamidou F."/>
            <person name="Sanogo M.D."/>
            <person name="Zwaenepoel A."/>
            <person name="Wallace J."/>
            <person name="Van De Peer Y."/>
            <person name="Van Deynze A."/>
        </authorList>
    </citation>
    <scope>NUCLEOTIDE SEQUENCE</scope>
    <source>
        <tissue evidence="12">Leaves</tissue>
    </source>
</reference>
<dbReference type="InterPro" id="IPR027815">
    <property type="entry name" value="CSC1/OSCA1-like_cyt"/>
</dbReference>
<keyword evidence="7" id="KW-0407">Ion channel</keyword>
<evidence type="ECO:0000259" key="9">
    <source>
        <dbReference type="Pfam" id="PF02714"/>
    </source>
</evidence>
<evidence type="ECO:0000313" key="12">
    <source>
        <dbReference type="EMBL" id="KAF8692297.1"/>
    </source>
</evidence>
<comment type="caution">
    <text evidence="12">The sequence shown here is derived from an EMBL/GenBank/DDBJ whole genome shotgun (WGS) entry which is preliminary data.</text>
</comment>
<keyword evidence="3" id="KW-0813">Transport</keyword>
<feature type="transmembrane region" description="Helical" evidence="8">
    <location>
        <begin position="342"/>
        <end position="366"/>
    </location>
</feature>
<dbReference type="GO" id="GO:0005227">
    <property type="term" value="F:calcium-activated cation channel activity"/>
    <property type="evidence" value="ECO:0007669"/>
    <property type="project" value="InterPro"/>
</dbReference>
<dbReference type="Pfam" id="PF13967">
    <property type="entry name" value="RSN1_TM"/>
    <property type="match status" value="1"/>
</dbReference>
<evidence type="ECO:0008006" key="14">
    <source>
        <dbReference type="Google" id="ProtNLM"/>
    </source>
</evidence>
<evidence type="ECO:0000256" key="7">
    <source>
        <dbReference type="ARBA" id="ARBA00023303"/>
    </source>
</evidence>
<dbReference type="InterPro" id="IPR032880">
    <property type="entry name" value="CSC1/OSCA1-like_N"/>
</dbReference>
<evidence type="ECO:0000256" key="2">
    <source>
        <dbReference type="ARBA" id="ARBA00007779"/>
    </source>
</evidence>
<feature type="transmembrane region" description="Helical" evidence="8">
    <location>
        <begin position="386"/>
        <end position="407"/>
    </location>
</feature>
<dbReference type="InterPro" id="IPR003864">
    <property type="entry name" value="CSC1/OSCA1-like_7TM"/>
</dbReference>
<feature type="transmembrane region" description="Helical" evidence="8">
    <location>
        <begin position="612"/>
        <end position="632"/>
    </location>
</feature>
<evidence type="ECO:0000256" key="1">
    <source>
        <dbReference type="ARBA" id="ARBA00004141"/>
    </source>
</evidence>
<dbReference type="Pfam" id="PF02714">
    <property type="entry name" value="RSN1_7TM"/>
    <property type="match status" value="1"/>
</dbReference>
<sequence length="696" mass="79075">MILSALATSVGVNLALTVLLAAAYSLLRRRPGYVEVYAPRRPYAPLEPWLPAAWRRSEEDIHAAAGLDGVVFVRIFVFSIRVFAAAAVLGVGVLLPVNFLGNQLKEIDFTDLPNKSIDLFSVSNVQDGSNKLWLHFSAVYIITGITCYLLYHEYKYISSKRLEYFMTSKPLPQHFTVLVRAIPVSSGDSVSDAVEKYFREYHPSTYLSHTVVHQTGKLRLLLNDAENICSKLGNLKYVHRSSGDAPRKFLGLFGRNDLRDKYQKRLEDVEENVRLEQSDAIRRQEIAAAFVSFRTRYGAANAIYIRQSDNPTEWQTEHAPDPHDVYWPFFSTSFMERWIAKFVVFVASLLLILVFLLVVIFVQGLTYLEQIEKWFPFLRNILEMAVVSQLVTGYLPSVILHFVSSYVPSIMKLFSTMQGFVSVSGIERSACNKMLRFTIWTVFFANVLSGSVLGQIQIFYNPIEIPKKLAVVVPAQASFFIAYVVTSWTSITSELTQTAALFFHLWGKCAKCCKRDDSEAPSMPYHSEIPRILLFGLIGLTYFIVAPLILPFVLVYFCFGYFIFRNQLFNVYAPKYDTGGKFWPIVHNATIFSLLVTHAIAIGVFGLKKLPLASSLLLPLPVLTFLFNLFCWNRFLPIFEAYSTESLIKKDREEQSKPEMLEFFSNLVSAYRDPALKPIQRASNSDERTTPLLANI</sequence>
<dbReference type="EMBL" id="JACEFO010001947">
    <property type="protein sequence ID" value="KAF8692297.1"/>
    <property type="molecule type" value="Genomic_DNA"/>
</dbReference>
<organism evidence="12 13">
    <name type="scientific">Digitaria exilis</name>
    <dbReference type="NCBI Taxonomy" id="1010633"/>
    <lineage>
        <taxon>Eukaryota</taxon>
        <taxon>Viridiplantae</taxon>
        <taxon>Streptophyta</taxon>
        <taxon>Embryophyta</taxon>
        <taxon>Tracheophyta</taxon>
        <taxon>Spermatophyta</taxon>
        <taxon>Magnoliopsida</taxon>
        <taxon>Liliopsida</taxon>
        <taxon>Poales</taxon>
        <taxon>Poaceae</taxon>
        <taxon>PACMAD clade</taxon>
        <taxon>Panicoideae</taxon>
        <taxon>Panicodae</taxon>
        <taxon>Paniceae</taxon>
        <taxon>Anthephorinae</taxon>
        <taxon>Digitaria</taxon>
    </lineage>
</organism>
<feature type="domain" description="CSC1/OSCA1-like 7TM region" evidence="9">
    <location>
        <begin position="341"/>
        <end position="605"/>
    </location>
</feature>
<keyword evidence="7" id="KW-0406">Ion transport</keyword>
<feature type="domain" description="CSC1/OSCA1-like N-terminal transmembrane" evidence="10">
    <location>
        <begin position="6"/>
        <end position="153"/>
    </location>
</feature>
<dbReference type="InterPro" id="IPR045122">
    <property type="entry name" value="Csc1-like"/>
</dbReference>
<dbReference type="Proteomes" id="UP000636709">
    <property type="component" value="Unassembled WGS sequence"/>
</dbReference>
<feature type="transmembrane region" description="Helical" evidence="8">
    <location>
        <begin position="6"/>
        <end position="27"/>
    </location>
</feature>
<dbReference type="PANTHER" id="PTHR13018">
    <property type="entry name" value="PROBABLE MEMBRANE PROTEIN DUF221-RELATED"/>
    <property type="match status" value="1"/>
</dbReference>
<keyword evidence="4 8" id="KW-0812">Transmembrane</keyword>
<protein>
    <recommendedName>
        <fullName evidence="14">CSC1-like protein HYP1</fullName>
    </recommendedName>
</protein>
<keyword evidence="5 8" id="KW-1133">Transmembrane helix</keyword>
<feature type="transmembrane region" description="Helical" evidence="8">
    <location>
        <begin position="585"/>
        <end position="606"/>
    </location>
</feature>
<dbReference type="OrthoDB" id="1689567at2759"/>
<keyword evidence="6 8" id="KW-0472">Membrane</keyword>
<dbReference type="AlphaFoldDB" id="A0A835BLU5"/>
<dbReference type="Pfam" id="PF14703">
    <property type="entry name" value="PHM7_cyt"/>
    <property type="match status" value="1"/>
</dbReference>
<feature type="transmembrane region" description="Helical" evidence="8">
    <location>
        <begin position="132"/>
        <end position="151"/>
    </location>
</feature>
<evidence type="ECO:0000259" key="11">
    <source>
        <dbReference type="Pfam" id="PF14703"/>
    </source>
</evidence>
<feature type="transmembrane region" description="Helical" evidence="8">
    <location>
        <begin position="71"/>
        <end position="95"/>
    </location>
</feature>
<accession>A0A835BLU5</accession>
<evidence type="ECO:0000256" key="4">
    <source>
        <dbReference type="ARBA" id="ARBA00022692"/>
    </source>
</evidence>
<evidence type="ECO:0000259" key="10">
    <source>
        <dbReference type="Pfam" id="PF13967"/>
    </source>
</evidence>
<dbReference type="PANTHER" id="PTHR13018:SF109">
    <property type="entry name" value="CSC1-LIKE PROTEIN HYP1"/>
    <property type="match status" value="1"/>
</dbReference>
<evidence type="ECO:0000256" key="8">
    <source>
        <dbReference type="SAM" id="Phobius"/>
    </source>
</evidence>
<gene>
    <name evidence="12" type="ORF">HU200_039906</name>
</gene>
<evidence type="ECO:0000256" key="3">
    <source>
        <dbReference type="ARBA" id="ARBA00022448"/>
    </source>
</evidence>